<dbReference type="SUPFAM" id="SSF57716">
    <property type="entry name" value="Glucocorticoid receptor-like (DNA-binding domain)"/>
    <property type="match status" value="1"/>
</dbReference>
<evidence type="ECO:0000313" key="7">
    <source>
        <dbReference type="Proteomes" id="UP000821866"/>
    </source>
</evidence>
<feature type="domain" description="THAP-type" evidence="5">
    <location>
        <begin position="150"/>
        <end position="216"/>
    </location>
</feature>
<keyword evidence="7" id="KW-1185">Reference proteome</keyword>
<dbReference type="Pfam" id="PF05485">
    <property type="entry name" value="THAP"/>
    <property type="match status" value="1"/>
</dbReference>
<gene>
    <name evidence="6" type="ORF">HPB51_024780</name>
</gene>
<dbReference type="GO" id="GO:0008270">
    <property type="term" value="F:zinc ion binding"/>
    <property type="evidence" value="ECO:0007669"/>
    <property type="project" value="UniProtKB-KW"/>
</dbReference>
<keyword evidence="1" id="KW-0479">Metal-binding</keyword>
<comment type="caution">
    <text evidence="6">The sequence shown here is derived from an EMBL/GenBank/DDBJ whole genome shotgun (WGS) entry which is preliminary data.</text>
</comment>
<name>A0A9J6D7T7_RHIMP</name>
<dbReference type="SUPFAM" id="SSF53098">
    <property type="entry name" value="Ribonuclease H-like"/>
    <property type="match status" value="1"/>
</dbReference>
<dbReference type="EMBL" id="JABSTU010000011">
    <property type="protein sequence ID" value="KAH8010105.1"/>
    <property type="molecule type" value="Genomic_DNA"/>
</dbReference>
<evidence type="ECO:0000313" key="6">
    <source>
        <dbReference type="EMBL" id="KAH8010105.1"/>
    </source>
</evidence>
<reference evidence="6" key="1">
    <citation type="journal article" date="2020" name="Cell">
        <title>Large-Scale Comparative Analyses of Tick Genomes Elucidate Their Genetic Diversity and Vector Capacities.</title>
        <authorList>
            <consortium name="Tick Genome and Microbiome Consortium (TIGMIC)"/>
            <person name="Jia N."/>
            <person name="Wang J."/>
            <person name="Shi W."/>
            <person name="Du L."/>
            <person name="Sun Y."/>
            <person name="Zhan W."/>
            <person name="Jiang J.F."/>
            <person name="Wang Q."/>
            <person name="Zhang B."/>
            <person name="Ji P."/>
            <person name="Bell-Sakyi L."/>
            <person name="Cui X.M."/>
            <person name="Yuan T.T."/>
            <person name="Jiang B.G."/>
            <person name="Yang W.F."/>
            <person name="Lam T.T."/>
            <person name="Chang Q.C."/>
            <person name="Ding S.J."/>
            <person name="Wang X.J."/>
            <person name="Zhu J.G."/>
            <person name="Ruan X.D."/>
            <person name="Zhao L."/>
            <person name="Wei J.T."/>
            <person name="Ye R.Z."/>
            <person name="Que T.C."/>
            <person name="Du C.H."/>
            <person name="Zhou Y.H."/>
            <person name="Cheng J.X."/>
            <person name="Dai P.F."/>
            <person name="Guo W.B."/>
            <person name="Han X.H."/>
            <person name="Huang E.J."/>
            <person name="Li L.F."/>
            <person name="Wei W."/>
            <person name="Gao Y.C."/>
            <person name="Liu J.Z."/>
            <person name="Shao H.Z."/>
            <person name="Wang X."/>
            <person name="Wang C.C."/>
            <person name="Yang T.C."/>
            <person name="Huo Q.B."/>
            <person name="Li W."/>
            <person name="Chen H.Y."/>
            <person name="Chen S.E."/>
            <person name="Zhou L.G."/>
            <person name="Ni X.B."/>
            <person name="Tian J.H."/>
            <person name="Sheng Y."/>
            <person name="Liu T."/>
            <person name="Pan Y.S."/>
            <person name="Xia L.Y."/>
            <person name="Li J."/>
            <person name="Zhao F."/>
            <person name="Cao W.C."/>
        </authorList>
    </citation>
    <scope>NUCLEOTIDE SEQUENCE</scope>
    <source>
        <strain evidence="6">Rmic-2018</strain>
    </source>
</reference>
<evidence type="ECO:0000256" key="1">
    <source>
        <dbReference type="ARBA" id="ARBA00022723"/>
    </source>
</evidence>
<dbReference type="Proteomes" id="UP000821866">
    <property type="component" value="Chromosome 9"/>
</dbReference>
<keyword evidence="3" id="KW-0862">Zinc</keyword>
<protein>
    <recommendedName>
        <fullName evidence="5">THAP-type domain-containing protein</fullName>
    </recommendedName>
</protein>
<evidence type="ECO:0000256" key="2">
    <source>
        <dbReference type="ARBA" id="ARBA00022771"/>
    </source>
</evidence>
<evidence type="ECO:0000256" key="3">
    <source>
        <dbReference type="ARBA" id="ARBA00022833"/>
    </source>
</evidence>
<evidence type="ECO:0000259" key="5">
    <source>
        <dbReference type="Pfam" id="PF05485"/>
    </source>
</evidence>
<accession>A0A9J6D7T7</accession>
<keyword evidence="4" id="KW-0238">DNA-binding</keyword>
<organism evidence="6 7">
    <name type="scientific">Rhipicephalus microplus</name>
    <name type="common">Cattle tick</name>
    <name type="synonym">Boophilus microplus</name>
    <dbReference type="NCBI Taxonomy" id="6941"/>
    <lineage>
        <taxon>Eukaryota</taxon>
        <taxon>Metazoa</taxon>
        <taxon>Ecdysozoa</taxon>
        <taxon>Arthropoda</taxon>
        <taxon>Chelicerata</taxon>
        <taxon>Arachnida</taxon>
        <taxon>Acari</taxon>
        <taxon>Parasitiformes</taxon>
        <taxon>Ixodida</taxon>
        <taxon>Ixodoidea</taxon>
        <taxon>Ixodidae</taxon>
        <taxon>Rhipicephalinae</taxon>
        <taxon>Rhipicephalus</taxon>
        <taxon>Boophilus</taxon>
    </lineage>
</organism>
<proteinExistence type="predicted"/>
<keyword evidence="2" id="KW-0863">Zinc-finger</keyword>
<dbReference type="AlphaFoldDB" id="A0A9J6D7T7"/>
<reference evidence="6" key="2">
    <citation type="submission" date="2021-09" db="EMBL/GenBank/DDBJ databases">
        <authorList>
            <person name="Jia N."/>
            <person name="Wang J."/>
            <person name="Shi W."/>
            <person name="Du L."/>
            <person name="Sun Y."/>
            <person name="Zhan W."/>
            <person name="Jiang J."/>
            <person name="Wang Q."/>
            <person name="Zhang B."/>
            <person name="Ji P."/>
            <person name="Sakyi L.B."/>
            <person name="Cui X."/>
            <person name="Yuan T."/>
            <person name="Jiang B."/>
            <person name="Yang W."/>
            <person name="Lam T.T.-Y."/>
            <person name="Chang Q."/>
            <person name="Ding S."/>
            <person name="Wang X."/>
            <person name="Zhu J."/>
            <person name="Ruan X."/>
            <person name="Zhao L."/>
            <person name="Wei J."/>
            <person name="Que T."/>
            <person name="Du C."/>
            <person name="Cheng J."/>
            <person name="Dai P."/>
            <person name="Han X."/>
            <person name="Huang E."/>
            <person name="Gao Y."/>
            <person name="Liu J."/>
            <person name="Shao H."/>
            <person name="Ye R."/>
            <person name="Li L."/>
            <person name="Wei W."/>
            <person name="Wang X."/>
            <person name="Wang C."/>
            <person name="Huo Q."/>
            <person name="Li W."/>
            <person name="Guo W."/>
            <person name="Chen H."/>
            <person name="Chen S."/>
            <person name="Zhou L."/>
            <person name="Zhou L."/>
            <person name="Ni X."/>
            <person name="Tian J."/>
            <person name="Zhou Y."/>
            <person name="Sheng Y."/>
            <person name="Liu T."/>
            <person name="Pan Y."/>
            <person name="Xia L."/>
            <person name="Li J."/>
            <person name="Zhao F."/>
            <person name="Cao W."/>
        </authorList>
    </citation>
    <scope>NUCLEOTIDE SEQUENCE</scope>
    <source>
        <strain evidence="6">Rmic-2018</strain>
        <tissue evidence="6">Larvae</tissue>
    </source>
</reference>
<dbReference type="InterPro" id="IPR006612">
    <property type="entry name" value="THAP_Znf"/>
</dbReference>
<sequence>MSLGELYQLERIRFGCAAHSLQLSVNHAVRQDPSAEEFVQKCGAIVASIRNSTAYTEELFNGAGLHLESHNATRWNSQLRIMRKLVTTLSSHPGLIETLHPCKKVKLYKCELRLATDLIELLSPVEEATELLQEMPETAGLLLPAWRNIEDSVRFEAWRRAVPRADKSLDARSVLCEHHFDEQYIDRCFTHVIKREIVEIPRERPLLKADAVPTVFFNVPAYLSKKAPKKRTSRTSTCGLPTKIRREEPSVSCTFLYFPLLVQNPSRIFEEWNRTQSMNKRFY</sequence>
<dbReference type="GO" id="GO:0003677">
    <property type="term" value="F:DNA binding"/>
    <property type="evidence" value="ECO:0007669"/>
    <property type="project" value="UniProtKB-KW"/>
</dbReference>
<evidence type="ECO:0000256" key="4">
    <source>
        <dbReference type="ARBA" id="ARBA00023125"/>
    </source>
</evidence>
<dbReference type="VEuPathDB" id="VectorBase:LOC119164938"/>
<dbReference type="InterPro" id="IPR012337">
    <property type="entry name" value="RNaseH-like_sf"/>
</dbReference>